<evidence type="ECO:0000256" key="2">
    <source>
        <dbReference type="ARBA" id="ARBA00004370"/>
    </source>
</evidence>
<evidence type="ECO:0000256" key="5">
    <source>
        <dbReference type="ARBA" id="ARBA00022723"/>
    </source>
</evidence>
<keyword evidence="10" id="KW-1133">Transmembrane helix</keyword>
<name>A0A835LIZ4_9MAGN</name>
<keyword evidence="5" id="KW-0479">Metal-binding</keyword>
<dbReference type="EMBL" id="JADFTS010000007">
    <property type="protein sequence ID" value="KAF9597338.1"/>
    <property type="molecule type" value="Genomic_DNA"/>
</dbReference>
<reference evidence="11 12" key="1">
    <citation type="submission" date="2020-10" db="EMBL/GenBank/DDBJ databases">
        <title>The Coptis chinensis genome and diversification of protoberbering-type alkaloids.</title>
        <authorList>
            <person name="Wang B."/>
            <person name="Shu S."/>
            <person name="Song C."/>
            <person name="Liu Y."/>
        </authorList>
    </citation>
    <scope>NUCLEOTIDE SEQUENCE [LARGE SCALE GENOMIC DNA]</scope>
    <source>
        <strain evidence="11">HL-2020</strain>
        <tissue evidence="11">Leaf</tissue>
    </source>
</reference>
<comment type="subcellular location">
    <subcellularLocation>
        <location evidence="2">Membrane</location>
    </subcellularLocation>
</comment>
<feature type="transmembrane region" description="Helical" evidence="10">
    <location>
        <begin position="6"/>
        <end position="27"/>
    </location>
</feature>
<keyword evidence="4" id="KW-0349">Heme</keyword>
<dbReference type="Gene3D" id="1.10.630.10">
    <property type="entry name" value="Cytochrome P450"/>
    <property type="match status" value="1"/>
</dbReference>
<evidence type="ECO:0000256" key="4">
    <source>
        <dbReference type="ARBA" id="ARBA00022617"/>
    </source>
</evidence>
<proteinExistence type="inferred from homology"/>
<dbReference type="GO" id="GO:0016705">
    <property type="term" value="F:oxidoreductase activity, acting on paired donors, with incorporation or reduction of molecular oxygen"/>
    <property type="evidence" value="ECO:0007669"/>
    <property type="project" value="InterPro"/>
</dbReference>
<keyword evidence="12" id="KW-1185">Reference proteome</keyword>
<organism evidence="11 12">
    <name type="scientific">Coptis chinensis</name>
    <dbReference type="NCBI Taxonomy" id="261450"/>
    <lineage>
        <taxon>Eukaryota</taxon>
        <taxon>Viridiplantae</taxon>
        <taxon>Streptophyta</taxon>
        <taxon>Embryophyta</taxon>
        <taxon>Tracheophyta</taxon>
        <taxon>Spermatophyta</taxon>
        <taxon>Magnoliopsida</taxon>
        <taxon>Ranunculales</taxon>
        <taxon>Ranunculaceae</taxon>
        <taxon>Coptidoideae</taxon>
        <taxon>Coptis</taxon>
    </lineage>
</organism>
<dbReference type="PANTHER" id="PTHR47943">
    <property type="entry name" value="CYTOCHROME P450 93A3-LIKE"/>
    <property type="match status" value="1"/>
</dbReference>
<keyword evidence="6" id="KW-0560">Oxidoreductase</keyword>
<evidence type="ECO:0000313" key="12">
    <source>
        <dbReference type="Proteomes" id="UP000631114"/>
    </source>
</evidence>
<dbReference type="GO" id="GO:0005506">
    <property type="term" value="F:iron ion binding"/>
    <property type="evidence" value="ECO:0007669"/>
    <property type="project" value="InterPro"/>
</dbReference>
<sequence length="223" mass="25337">MVESDLLYFTMCTIILVISTLAIRAIFWRSQNRLPPSPLALPILGHLHLLGPIPHQAFHTLSTKYGPLIYLLLGSVPCVLASTAETAKEFLKTHELSFSSRPSSSAIDYLTYGSADFSFAPYGPYWKFMKKIVMTELLGGRTLDQLLNVRREEIQRFLVLMLRKSDADPDAPSSTVFAVPTEPLRYAKRHPFPKLLWEKLPWQLFAILSPFRHIVPEDQPLTL</sequence>
<dbReference type="GO" id="GO:0020037">
    <property type="term" value="F:heme binding"/>
    <property type="evidence" value="ECO:0007669"/>
    <property type="project" value="InterPro"/>
</dbReference>
<dbReference type="Proteomes" id="UP000631114">
    <property type="component" value="Unassembled WGS sequence"/>
</dbReference>
<dbReference type="GO" id="GO:0004497">
    <property type="term" value="F:monooxygenase activity"/>
    <property type="evidence" value="ECO:0007669"/>
    <property type="project" value="UniProtKB-KW"/>
</dbReference>
<evidence type="ECO:0000256" key="7">
    <source>
        <dbReference type="ARBA" id="ARBA00023004"/>
    </source>
</evidence>
<comment type="similarity">
    <text evidence="3">Belongs to the cytochrome P450 family.</text>
</comment>
<evidence type="ECO:0000256" key="8">
    <source>
        <dbReference type="ARBA" id="ARBA00023033"/>
    </source>
</evidence>
<dbReference type="PRINTS" id="PR00463">
    <property type="entry name" value="EP450I"/>
</dbReference>
<dbReference type="SUPFAM" id="SSF48264">
    <property type="entry name" value="Cytochrome P450"/>
    <property type="match status" value="1"/>
</dbReference>
<dbReference type="GO" id="GO:0044550">
    <property type="term" value="P:secondary metabolite biosynthetic process"/>
    <property type="evidence" value="ECO:0007669"/>
    <property type="project" value="UniProtKB-ARBA"/>
</dbReference>
<comment type="caution">
    <text evidence="11">The sequence shown here is derived from an EMBL/GenBank/DDBJ whole genome shotgun (WGS) entry which is preliminary data.</text>
</comment>
<keyword evidence="10" id="KW-0812">Transmembrane</keyword>
<dbReference type="AlphaFoldDB" id="A0A835LIZ4"/>
<dbReference type="InterPro" id="IPR001128">
    <property type="entry name" value="Cyt_P450"/>
</dbReference>
<keyword evidence="7" id="KW-0408">Iron</keyword>
<protein>
    <submittedName>
        <fullName evidence="11">Uncharacterized protein</fullName>
    </submittedName>
</protein>
<evidence type="ECO:0000313" key="11">
    <source>
        <dbReference type="EMBL" id="KAF9597338.1"/>
    </source>
</evidence>
<keyword evidence="9 10" id="KW-0472">Membrane</keyword>
<dbReference type="GO" id="GO:0016020">
    <property type="term" value="C:membrane"/>
    <property type="evidence" value="ECO:0007669"/>
    <property type="project" value="UniProtKB-SubCell"/>
</dbReference>
<dbReference type="InterPro" id="IPR002401">
    <property type="entry name" value="Cyt_P450_E_grp-I"/>
</dbReference>
<dbReference type="OrthoDB" id="1103324at2759"/>
<evidence type="ECO:0000256" key="6">
    <source>
        <dbReference type="ARBA" id="ARBA00023002"/>
    </source>
</evidence>
<dbReference type="InterPro" id="IPR036396">
    <property type="entry name" value="Cyt_P450_sf"/>
</dbReference>
<dbReference type="Pfam" id="PF00067">
    <property type="entry name" value="p450"/>
    <property type="match status" value="1"/>
</dbReference>
<evidence type="ECO:0000256" key="1">
    <source>
        <dbReference type="ARBA" id="ARBA00001971"/>
    </source>
</evidence>
<accession>A0A835LIZ4</accession>
<gene>
    <name evidence="11" type="ORF">IFM89_017241</name>
</gene>
<keyword evidence="8" id="KW-0503">Monooxygenase</keyword>
<comment type="cofactor">
    <cofactor evidence="1">
        <name>heme</name>
        <dbReference type="ChEBI" id="CHEBI:30413"/>
    </cofactor>
</comment>
<evidence type="ECO:0000256" key="3">
    <source>
        <dbReference type="ARBA" id="ARBA00010617"/>
    </source>
</evidence>
<evidence type="ECO:0000256" key="10">
    <source>
        <dbReference type="SAM" id="Phobius"/>
    </source>
</evidence>
<dbReference type="PANTHER" id="PTHR47943:SF8">
    <property type="entry name" value="CYTOCHROME P450"/>
    <property type="match status" value="1"/>
</dbReference>
<evidence type="ECO:0000256" key="9">
    <source>
        <dbReference type="ARBA" id="ARBA00023136"/>
    </source>
</evidence>